<evidence type="ECO:0000313" key="2">
    <source>
        <dbReference type="EMBL" id="ONK69628.1"/>
    </source>
</evidence>
<proteinExistence type="predicted"/>
<feature type="region of interest" description="Disordered" evidence="1">
    <location>
        <begin position="1"/>
        <end position="62"/>
    </location>
</feature>
<dbReference type="EMBL" id="CM007385">
    <property type="protein sequence ID" value="ONK69628.1"/>
    <property type="molecule type" value="Genomic_DNA"/>
</dbReference>
<dbReference type="AlphaFoldDB" id="A0A5P1EUB4"/>
<evidence type="ECO:0000256" key="1">
    <source>
        <dbReference type="SAM" id="MobiDB-lite"/>
    </source>
</evidence>
<name>A0A5P1EUB4_ASPOF</name>
<dbReference type="Proteomes" id="UP000243459">
    <property type="component" value="Chromosome 5"/>
</dbReference>
<organism evidence="2 3">
    <name type="scientific">Asparagus officinalis</name>
    <name type="common">Garden asparagus</name>
    <dbReference type="NCBI Taxonomy" id="4686"/>
    <lineage>
        <taxon>Eukaryota</taxon>
        <taxon>Viridiplantae</taxon>
        <taxon>Streptophyta</taxon>
        <taxon>Embryophyta</taxon>
        <taxon>Tracheophyta</taxon>
        <taxon>Spermatophyta</taxon>
        <taxon>Magnoliopsida</taxon>
        <taxon>Liliopsida</taxon>
        <taxon>Asparagales</taxon>
        <taxon>Asparagaceae</taxon>
        <taxon>Asparagoideae</taxon>
        <taxon>Asparagus</taxon>
    </lineage>
</organism>
<accession>A0A5P1EUB4</accession>
<keyword evidence="3" id="KW-1185">Reference proteome</keyword>
<evidence type="ECO:0000313" key="3">
    <source>
        <dbReference type="Proteomes" id="UP000243459"/>
    </source>
</evidence>
<gene>
    <name evidence="2" type="ORF">A4U43_C05F25030</name>
</gene>
<sequence length="95" mass="10220">MSPRLIDESSPDRETTTLAIEEDDVGPSSMPQSSRHPGKEPVGVENVDGRAGTLPDHEENGTNERILGEIPNADIHQTLQACLAQGTSLEQALFN</sequence>
<reference evidence="3" key="1">
    <citation type="journal article" date="2017" name="Nat. Commun.">
        <title>The asparagus genome sheds light on the origin and evolution of a young Y chromosome.</title>
        <authorList>
            <person name="Harkess A."/>
            <person name="Zhou J."/>
            <person name="Xu C."/>
            <person name="Bowers J.E."/>
            <person name="Van der Hulst R."/>
            <person name="Ayyampalayam S."/>
            <person name="Mercati F."/>
            <person name="Riccardi P."/>
            <person name="McKain M.R."/>
            <person name="Kakrana A."/>
            <person name="Tang H."/>
            <person name="Ray J."/>
            <person name="Groenendijk J."/>
            <person name="Arikit S."/>
            <person name="Mathioni S.M."/>
            <person name="Nakano M."/>
            <person name="Shan H."/>
            <person name="Telgmann-Rauber A."/>
            <person name="Kanno A."/>
            <person name="Yue Z."/>
            <person name="Chen H."/>
            <person name="Li W."/>
            <person name="Chen Y."/>
            <person name="Xu X."/>
            <person name="Zhang Y."/>
            <person name="Luo S."/>
            <person name="Chen H."/>
            <person name="Gao J."/>
            <person name="Mao Z."/>
            <person name="Pires J.C."/>
            <person name="Luo M."/>
            <person name="Kudrna D."/>
            <person name="Wing R.A."/>
            <person name="Meyers B.C."/>
            <person name="Yi K."/>
            <person name="Kong H."/>
            <person name="Lavrijsen P."/>
            <person name="Sunseri F."/>
            <person name="Falavigna A."/>
            <person name="Ye Y."/>
            <person name="Leebens-Mack J.H."/>
            <person name="Chen G."/>
        </authorList>
    </citation>
    <scope>NUCLEOTIDE SEQUENCE [LARGE SCALE GENOMIC DNA]</scope>
    <source>
        <strain evidence="3">cv. DH0086</strain>
    </source>
</reference>
<protein>
    <submittedName>
        <fullName evidence="2">Uncharacterized protein</fullName>
    </submittedName>
</protein>
<feature type="compositionally biased region" description="Basic and acidic residues" evidence="1">
    <location>
        <begin position="1"/>
        <end position="15"/>
    </location>
</feature>
<dbReference type="Gramene" id="ONK69628">
    <property type="protein sequence ID" value="ONK69628"/>
    <property type="gene ID" value="A4U43_C05F25030"/>
</dbReference>